<dbReference type="InterPro" id="IPR040079">
    <property type="entry name" value="Glutathione_S-Trfase"/>
</dbReference>
<dbReference type="STRING" id="857967.G0R3A1"/>
<dbReference type="Gene3D" id="1.20.1050.10">
    <property type="match status" value="1"/>
</dbReference>
<dbReference type="InterPro" id="IPR004046">
    <property type="entry name" value="GST_C"/>
</dbReference>
<evidence type="ECO:0000259" key="6">
    <source>
        <dbReference type="PROSITE" id="PS50404"/>
    </source>
</evidence>
<dbReference type="PANTHER" id="PTHR11571">
    <property type="entry name" value="GLUTATHIONE S-TRANSFERASE"/>
    <property type="match status" value="1"/>
</dbReference>
<dbReference type="RefSeq" id="XP_004027389.1">
    <property type="nucleotide sequence ID" value="XM_004027340.1"/>
</dbReference>
<dbReference type="GeneID" id="14904123"/>
<evidence type="ECO:0000256" key="1">
    <source>
        <dbReference type="ARBA" id="ARBA00003701"/>
    </source>
</evidence>
<organism evidence="8 9">
    <name type="scientific">Ichthyophthirius multifiliis</name>
    <name type="common">White spot disease agent</name>
    <name type="synonym">Ich</name>
    <dbReference type="NCBI Taxonomy" id="5932"/>
    <lineage>
        <taxon>Eukaryota</taxon>
        <taxon>Sar</taxon>
        <taxon>Alveolata</taxon>
        <taxon>Ciliophora</taxon>
        <taxon>Intramacronucleata</taxon>
        <taxon>Oligohymenophorea</taxon>
        <taxon>Hymenostomatida</taxon>
        <taxon>Ophryoglenina</taxon>
        <taxon>Ichthyophthirius</taxon>
    </lineage>
</organism>
<dbReference type="Proteomes" id="UP000008983">
    <property type="component" value="Unassembled WGS sequence"/>
</dbReference>
<dbReference type="SUPFAM" id="SSF52833">
    <property type="entry name" value="Thioredoxin-like"/>
    <property type="match status" value="1"/>
</dbReference>
<protein>
    <recommendedName>
        <fullName evidence="3">glutathione transferase</fullName>
        <ecNumber evidence="3">2.5.1.18</ecNumber>
    </recommendedName>
</protein>
<feature type="domain" description="GST N-terminal" evidence="6">
    <location>
        <begin position="2"/>
        <end position="88"/>
    </location>
</feature>
<comment type="similarity">
    <text evidence="2">Belongs to the GST superfamily. Mu family.</text>
</comment>
<evidence type="ECO:0000259" key="7">
    <source>
        <dbReference type="PROSITE" id="PS50405"/>
    </source>
</evidence>
<feature type="domain" description="GST C-terminal" evidence="7">
    <location>
        <begin position="94"/>
        <end position="215"/>
    </location>
</feature>
<evidence type="ECO:0000313" key="8">
    <source>
        <dbReference type="EMBL" id="EGR28044.1"/>
    </source>
</evidence>
<proteinExistence type="inferred from homology"/>
<dbReference type="InterPro" id="IPR050213">
    <property type="entry name" value="GST_superfamily"/>
</dbReference>
<gene>
    <name evidence="8" type="ORF">IMG5_184090</name>
</gene>
<dbReference type="PROSITE" id="PS50404">
    <property type="entry name" value="GST_NTER"/>
    <property type="match status" value="1"/>
</dbReference>
<dbReference type="PROSITE" id="PS50405">
    <property type="entry name" value="GST_CTER"/>
    <property type="match status" value="1"/>
</dbReference>
<dbReference type="Pfam" id="PF14497">
    <property type="entry name" value="GST_C_3"/>
    <property type="match status" value="1"/>
</dbReference>
<dbReference type="Gene3D" id="3.40.30.10">
    <property type="entry name" value="Glutaredoxin"/>
    <property type="match status" value="1"/>
</dbReference>
<dbReference type="EMBL" id="GL984296">
    <property type="protein sequence ID" value="EGR28044.1"/>
    <property type="molecule type" value="Genomic_DNA"/>
</dbReference>
<dbReference type="GO" id="GO:0004364">
    <property type="term" value="F:glutathione transferase activity"/>
    <property type="evidence" value="ECO:0007669"/>
    <property type="project" value="UniProtKB-EC"/>
</dbReference>
<dbReference type="EC" id="2.5.1.18" evidence="3"/>
<evidence type="ECO:0000256" key="3">
    <source>
        <dbReference type="ARBA" id="ARBA00012452"/>
    </source>
</evidence>
<evidence type="ECO:0000256" key="2">
    <source>
        <dbReference type="ARBA" id="ARBA00005861"/>
    </source>
</evidence>
<dbReference type="SUPFAM" id="SSF47616">
    <property type="entry name" value="GST C-terminal domain-like"/>
    <property type="match status" value="1"/>
</dbReference>
<dbReference type="InterPro" id="IPR004045">
    <property type="entry name" value="Glutathione_S-Trfase_N"/>
</dbReference>
<dbReference type="InParanoid" id="G0R3A1"/>
<accession>G0R3A1</accession>
<evidence type="ECO:0000256" key="5">
    <source>
        <dbReference type="ARBA" id="ARBA00047960"/>
    </source>
</evidence>
<sequence length="224" mass="26229">MTEVVLGYWAIRGLAEPVRLLLEYLEVPYKQNLYGHPQHPEHDWAKDKEQKRQLTAFPNLPYLEDGNKHITESSAIMIYLTNKCNRGDDLLGATSDEKWMNQQILGVQGDLNSILTSQSYNPDYQKIKNDNLQQKVLPKLKELNDHLGRQKTKFMVKNTPSICDFRLYETLKHAGYHYDKLYDQYGNLQQYINNFESIDAIAKYLKSNKFVERPINSPSYAKFY</sequence>
<comment type="function">
    <text evidence="1">Conjugation of reduced glutathione to a wide number of exogenous and endogenous hydrophobic electrophiles.</text>
</comment>
<keyword evidence="4" id="KW-0808">Transferase</keyword>
<dbReference type="InterPro" id="IPR036249">
    <property type="entry name" value="Thioredoxin-like_sf"/>
</dbReference>
<dbReference type="InterPro" id="IPR036282">
    <property type="entry name" value="Glutathione-S-Trfase_C_sf"/>
</dbReference>
<dbReference type="AlphaFoldDB" id="G0R3A1"/>
<dbReference type="eggNOG" id="KOG1695">
    <property type="taxonomic scope" value="Eukaryota"/>
</dbReference>
<dbReference type="GO" id="GO:0006749">
    <property type="term" value="P:glutathione metabolic process"/>
    <property type="evidence" value="ECO:0007669"/>
    <property type="project" value="TreeGrafter"/>
</dbReference>
<dbReference type="OMA" id="ICDFHIY"/>
<comment type="catalytic activity">
    <reaction evidence="5">
        <text>RX + glutathione = an S-substituted glutathione + a halide anion + H(+)</text>
        <dbReference type="Rhea" id="RHEA:16437"/>
        <dbReference type="ChEBI" id="CHEBI:15378"/>
        <dbReference type="ChEBI" id="CHEBI:16042"/>
        <dbReference type="ChEBI" id="CHEBI:17792"/>
        <dbReference type="ChEBI" id="CHEBI:57925"/>
        <dbReference type="ChEBI" id="CHEBI:90779"/>
        <dbReference type="EC" id="2.5.1.18"/>
    </reaction>
</comment>
<dbReference type="SFLD" id="SFLDS00019">
    <property type="entry name" value="Glutathione_Transferase_(cytos"/>
    <property type="match status" value="1"/>
</dbReference>
<keyword evidence="9" id="KW-1185">Reference proteome</keyword>
<name>G0R3A1_ICHMU</name>
<evidence type="ECO:0000256" key="4">
    <source>
        <dbReference type="ARBA" id="ARBA00022679"/>
    </source>
</evidence>
<dbReference type="Pfam" id="PF02798">
    <property type="entry name" value="GST_N"/>
    <property type="match status" value="1"/>
</dbReference>
<dbReference type="InterPro" id="IPR010987">
    <property type="entry name" value="Glutathione-S-Trfase_C-like"/>
</dbReference>
<dbReference type="PANTHER" id="PTHR11571:SF222">
    <property type="entry name" value="GLUTATHIONE TRANSFERASE"/>
    <property type="match status" value="1"/>
</dbReference>
<reference evidence="8 9" key="1">
    <citation type="submission" date="2011-07" db="EMBL/GenBank/DDBJ databases">
        <authorList>
            <person name="Coyne R."/>
            <person name="Brami D."/>
            <person name="Johnson J."/>
            <person name="Hostetler J."/>
            <person name="Hannick L."/>
            <person name="Clark T."/>
            <person name="Cassidy-Hanley D."/>
            <person name="Inman J."/>
        </authorList>
    </citation>
    <scope>NUCLEOTIDE SEQUENCE [LARGE SCALE GENOMIC DNA]</scope>
    <source>
        <strain evidence="8 9">G5</strain>
    </source>
</reference>
<dbReference type="OrthoDB" id="410118at2759"/>
<evidence type="ECO:0000313" key="9">
    <source>
        <dbReference type="Proteomes" id="UP000008983"/>
    </source>
</evidence>